<evidence type="ECO:0000256" key="1">
    <source>
        <dbReference type="ARBA" id="ARBA00004613"/>
    </source>
</evidence>
<name>B4RFD1_PHEZH</name>
<protein>
    <recommendedName>
        <fullName evidence="5">Calcium-binding protein</fullName>
    </recommendedName>
</protein>
<dbReference type="PRINTS" id="PR00313">
    <property type="entry name" value="CABNDNGRPT"/>
</dbReference>
<dbReference type="InterPro" id="IPR018511">
    <property type="entry name" value="Hemolysin-typ_Ca-bd_CS"/>
</dbReference>
<dbReference type="eggNOG" id="COG2931">
    <property type="taxonomic scope" value="Bacteria"/>
</dbReference>
<accession>B4RFD1</accession>
<gene>
    <name evidence="3" type="ordered locus">PHZ_c2291</name>
</gene>
<dbReference type="EMBL" id="CP000747">
    <property type="protein sequence ID" value="ACG78701.1"/>
    <property type="molecule type" value="Genomic_DNA"/>
</dbReference>
<dbReference type="PANTHER" id="PTHR38340">
    <property type="entry name" value="S-LAYER PROTEIN"/>
    <property type="match status" value="1"/>
</dbReference>
<evidence type="ECO:0008006" key="5">
    <source>
        <dbReference type="Google" id="ProtNLM"/>
    </source>
</evidence>
<dbReference type="RefSeq" id="WP_012522842.1">
    <property type="nucleotide sequence ID" value="NC_011144.1"/>
</dbReference>
<dbReference type="InterPro" id="IPR050557">
    <property type="entry name" value="RTX_toxin/Mannuronan_C5-epim"/>
</dbReference>
<evidence type="ECO:0000313" key="3">
    <source>
        <dbReference type="EMBL" id="ACG78701.1"/>
    </source>
</evidence>
<evidence type="ECO:0000313" key="4">
    <source>
        <dbReference type="Proteomes" id="UP000001868"/>
    </source>
</evidence>
<keyword evidence="2" id="KW-0964">Secreted</keyword>
<proteinExistence type="predicted"/>
<dbReference type="PROSITE" id="PS00330">
    <property type="entry name" value="HEMOLYSIN_CALCIUM"/>
    <property type="match status" value="6"/>
</dbReference>
<dbReference type="InterPro" id="IPR011049">
    <property type="entry name" value="Serralysin-like_metalloprot_C"/>
</dbReference>
<evidence type="ECO:0000256" key="2">
    <source>
        <dbReference type="ARBA" id="ARBA00022525"/>
    </source>
</evidence>
<dbReference type="InterPro" id="IPR001343">
    <property type="entry name" value="Hemolysn_Ca-bd"/>
</dbReference>
<dbReference type="GO" id="GO:0005576">
    <property type="term" value="C:extracellular region"/>
    <property type="evidence" value="ECO:0007669"/>
    <property type="project" value="UniProtKB-SubCell"/>
</dbReference>
<dbReference type="PANTHER" id="PTHR38340:SF1">
    <property type="entry name" value="S-LAYER PROTEIN"/>
    <property type="match status" value="1"/>
</dbReference>
<dbReference type="HOGENOM" id="CLU_860109_0_0_5"/>
<dbReference type="KEGG" id="pzu:PHZ_c2291"/>
<organism evidence="3 4">
    <name type="scientific">Phenylobacterium zucineum (strain HLK1)</name>
    <dbReference type="NCBI Taxonomy" id="450851"/>
    <lineage>
        <taxon>Bacteria</taxon>
        <taxon>Pseudomonadati</taxon>
        <taxon>Pseudomonadota</taxon>
        <taxon>Alphaproteobacteria</taxon>
        <taxon>Caulobacterales</taxon>
        <taxon>Caulobacteraceae</taxon>
        <taxon>Phenylobacterium</taxon>
    </lineage>
</organism>
<dbReference type="Proteomes" id="UP000001868">
    <property type="component" value="Chromosome"/>
</dbReference>
<reference evidence="3 4" key="1">
    <citation type="journal article" date="2008" name="BMC Genomics">
        <title>Complete genome of Phenylobacterium zucineum - a novel facultative intracellular bacterium isolated from human erythroleukemia cell line K562.</title>
        <authorList>
            <person name="Luo Y."/>
            <person name="Xu X."/>
            <person name="Ding Z."/>
            <person name="Liu Z."/>
            <person name="Zhang B."/>
            <person name="Yan Z."/>
            <person name="Sun J."/>
            <person name="Hu S."/>
            <person name="Hu X."/>
        </authorList>
    </citation>
    <scope>NUCLEOTIDE SEQUENCE [LARGE SCALE GENOMIC DNA]</scope>
    <source>
        <strain evidence="3 4">HLK1</strain>
    </source>
</reference>
<comment type="subcellular location">
    <subcellularLocation>
        <location evidence="1">Secreted</location>
    </subcellularLocation>
</comment>
<dbReference type="STRING" id="450851.PHZ_c2291"/>
<dbReference type="Gene3D" id="2.150.10.10">
    <property type="entry name" value="Serralysin-like metalloprotease, C-terminal"/>
    <property type="match status" value="3"/>
</dbReference>
<sequence length="393" mass="39467">MEYAFETITAEQAAGVQLGDTLTFNGGPASAVSVVYQSYEPLALTPEVPSILVTFAGRTVKFGVGLTQLSDAGAIVMADGSKLFVGDAGDERTSGSDLGDGLYGGPGHDVLAGLGGDDLIHGGSGDDQLAGGAGYDVIYGGQGDDVIYGGSTAAGEPGEAGNFAHGNLGDDHVVGGGGDDWLYGGQGADFIAGLDGDDYLSGDLGDDELHGGLGDDSLVGGGGNDTLQGGFGADRFGGGAGDDLLVAQGPEGAWMRGDEGNDTLVTATAGRDTLYGGEGRDRFEFVARTPPGEGVDAVIMDWEAHDTLNFADVSILSSSILPTSYSEFTADSYEQALAIANQHISAAGAKYVAAQVGDSVVVFVDAGDPADGADSAVLLVGRTLADIGLENFV</sequence>
<keyword evidence="4" id="KW-1185">Reference proteome</keyword>
<dbReference type="Pfam" id="PF00353">
    <property type="entry name" value="HemolysinCabind"/>
    <property type="match status" value="4"/>
</dbReference>
<dbReference type="GO" id="GO:0005509">
    <property type="term" value="F:calcium ion binding"/>
    <property type="evidence" value="ECO:0007669"/>
    <property type="project" value="InterPro"/>
</dbReference>
<dbReference type="SUPFAM" id="SSF51120">
    <property type="entry name" value="beta-Roll"/>
    <property type="match status" value="2"/>
</dbReference>
<dbReference type="AlphaFoldDB" id="B4RFD1"/>